<sequence length="161" mass="18606">MNCTKLKFFSVRGFMYNCHPDKRPAPQMSKIHTFYGLKTEQARLISPKALFIQLEITLLMIFAAVAVVSINSAPPCERRKYDYIASSPPFRYTLSSVKIRTPLVPERIRPEHLENLSPVLIRTIGRLFTSYFSECKVLSQWKTNQDLVAVLKNVYVIIKYC</sequence>
<gene>
    <name evidence="2" type="ORF">DICVIV_08945</name>
</gene>
<accession>A0A0D8XMI9</accession>
<keyword evidence="1" id="KW-0472">Membrane</keyword>
<reference evidence="3" key="2">
    <citation type="journal article" date="2016" name="Sci. Rep.">
        <title>Dictyocaulus viviparus genome, variome and transcriptome elucidate lungworm biology and support future intervention.</title>
        <authorList>
            <person name="McNulty S.N."/>
            <person name="Strube C."/>
            <person name="Rosa B.A."/>
            <person name="Martin J.C."/>
            <person name="Tyagi R."/>
            <person name="Choi Y.J."/>
            <person name="Wang Q."/>
            <person name="Hallsworth Pepin K."/>
            <person name="Zhang X."/>
            <person name="Ozersky P."/>
            <person name="Wilson R.K."/>
            <person name="Sternberg P.W."/>
            <person name="Gasser R.B."/>
            <person name="Mitreva M."/>
        </authorList>
    </citation>
    <scope>NUCLEOTIDE SEQUENCE [LARGE SCALE GENOMIC DNA]</scope>
    <source>
        <strain evidence="3">HannoverDv2000</strain>
    </source>
</reference>
<dbReference type="EMBL" id="KN716433">
    <property type="protein sequence ID" value="KJH45019.1"/>
    <property type="molecule type" value="Genomic_DNA"/>
</dbReference>
<proteinExistence type="predicted"/>
<evidence type="ECO:0000256" key="1">
    <source>
        <dbReference type="SAM" id="Phobius"/>
    </source>
</evidence>
<keyword evidence="1" id="KW-0812">Transmembrane</keyword>
<reference evidence="2 3" key="1">
    <citation type="submission" date="2013-11" db="EMBL/GenBank/DDBJ databases">
        <title>Draft genome of the bovine lungworm Dictyocaulus viviparus.</title>
        <authorList>
            <person name="Mitreva M."/>
        </authorList>
    </citation>
    <scope>NUCLEOTIDE SEQUENCE [LARGE SCALE GENOMIC DNA]</scope>
    <source>
        <strain evidence="2 3">HannoverDv2000</strain>
    </source>
</reference>
<name>A0A0D8XMI9_DICVI</name>
<evidence type="ECO:0000313" key="2">
    <source>
        <dbReference type="EMBL" id="KJH45019.1"/>
    </source>
</evidence>
<evidence type="ECO:0000313" key="3">
    <source>
        <dbReference type="Proteomes" id="UP000053766"/>
    </source>
</evidence>
<dbReference type="OrthoDB" id="410104at2759"/>
<dbReference type="Proteomes" id="UP000053766">
    <property type="component" value="Unassembled WGS sequence"/>
</dbReference>
<dbReference type="AlphaFoldDB" id="A0A0D8XMI9"/>
<organism evidence="2 3">
    <name type="scientific">Dictyocaulus viviparus</name>
    <name type="common">Bovine lungworm</name>
    <dbReference type="NCBI Taxonomy" id="29172"/>
    <lineage>
        <taxon>Eukaryota</taxon>
        <taxon>Metazoa</taxon>
        <taxon>Ecdysozoa</taxon>
        <taxon>Nematoda</taxon>
        <taxon>Chromadorea</taxon>
        <taxon>Rhabditida</taxon>
        <taxon>Rhabditina</taxon>
        <taxon>Rhabditomorpha</taxon>
        <taxon>Strongyloidea</taxon>
        <taxon>Metastrongylidae</taxon>
        <taxon>Dictyocaulus</taxon>
    </lineage>
</organism>
<keyword evidence="3" id="KW-1185">Reference proteome</keyword>
<keyword evidence="1" id="KW-1133">Transmembrane helix</keyword>
<feature type="transmembrane region" description="Helical" evidence="1">
    <location>
        <begin position="50"/>
        <end position="70"/>
    </location>
</feature>
<protein>
    <submittedName>
        <fullName evidence="2">Uncharacterized protein</fullName>
    </submittedName>
</protein>